<dbReference type="PANTHER" id="PTHR43691">
    <property type="entry name" value="URIDINE PHOSPHORYLASE"/>
    <property type="match status" value="1"/>
</dbReference>
<dbReference type="NCBIfam" id="TIGR00107">
    <property type="entry name" value="deoD"/>
    <property type="match status" value="1"/>
</dbReference>
<organism evidence="5">
    <name type="scientific">freshwater metagenome</name>
    <dbReference type="NCBI Taxonomy" id="449393"/>
    <lineage>
        <taxon>unclassified sequences</taxon>
        <taxon>metagenomes</taxon>
        <taxon>ecological metagenomes</taxon>
    </lineage>
</organism>
<keyword evidence="3" id="KW-0808">Transferase</keyword>
<protein>
    <submittedName>
        <fullName evidence="5">Unannotated protein</fullName>
    </submittedName>
</protein>
<evidence type="ECO:0000313" key="5">
    <source>
        <dbReference type="EMBL" id="CAB4728762.1"/>
    </source>
</evidence>
<proteinExistence type="inferred from homology"/>
<dbReference type="Gene3D" id="3.40.50.1580">
    <property type="entry name" value="Nucleoside phosphorylase domain"/>
    <property type="match status" value="1"/>
</dbReference>
<keyword evidence="2" id="KW-0328">Glycosyltransferase</keyword>
<evidence type="ECO:0000259" key="4">
    <source>
        <dbReference type="Pfam" id="PF01048"/>
    </source>
</evidence>
<evidence type="ECO:0000256" key="1">
    <source>
        <dbReference type="ARBA" id="ARBA00010456"/>
    </source>
</evidence>
<dbReference type="PROSITE" id="PS01232">
    <property type="entry name" value="PNP_UDP_1"/>
    <property type="match status" value="1"/>
</dbReference>
<feature type="domain" description="Nucleoside phosphorylase" evidence="4">
    <location>
        <begin position="36"/>
        <end position="249"/>
    </location>
</feature>
<comment type="similarity">
    <text evidence="1">Belongs to the PNP/UDP phosphorylase family.</text>
</comment>
<dbReference type="Pfam" id="PF01048">
    <property type="entry name" value="PNP_UDP_1"/>
    <property type="match status" value="1"/>
</dbReference>
<name>A0A6J6S249_9ZZZZ</name>
<dbReference type="InterPro" id="IPR004402">
    <property type="entry name" value="DeoD-type"/>
</dbReference>
<reference evidence="5" key="1">
    <citation type="submission" date="2020-05" db="EMBL/GenBank/DDBJ databases">
        <authorList>
            <person name="Chiriac C."/>
            <person name="Salcher M."/>
            <person name="Ghai R."/>
            <person name="Kavagutti S V."/>
        </authorList>
    </citation>
    <scope>NUCLEOTIDE SEQUENCE</scope>
</reference>
<dbReference type="InterPro" id="IPR035994">
    <property type="entry name" value="Nucleoside_phosphorylase_sf"/>
</dbReference>
<dbReference type="PANTHER" id="PTHR43691:SF11">
    <property type="entry name" value="FI09636P-RELATED"/>
    <property type="match status" value="1"/>
</dbReference>
<dbReference type="InterPro" id="IPR018016">
    <property type="entry name" value="Nucleoside_phosphorylase_CS"/>
</dbReference>
<sequence>MQGWGPKRGPFTPALWLAEFMSTPHISANKGDIAERILLPGDPLRAKWIADTYMSDVVQYNAVRNMFGYTGTYKGERVSVQGTGMGLPSLSIYVNELFDHFGVQTAIRIGTCGGLLEKTKVGDVILAMTASTDSNINRRFTNDLDFAPHADFKLLLAAYEASKNLPNVHIGGIASMDYFYDETDAAQKLIAHGVLGIEMEANQLYSIAARKNRRALTVLTVSDHVITHESMSSTDREKSLTTMAEIAFAALLNG</sequence>
<dbReference type="InterPro" id="IPR000845">
    <property type="entry name" value="Nucleoside_phosphorylase_d"/>
</dbReference>
<dbReference type="HAMAP" id="MF_01627">
    <property type="entry name" value="Pur_nucleosid_phosp"/>
    <property type="match status" value="1"/>
</dbReference>
<dbReference type="AlphaFoldDB" id="A0A6J6S249"/>
<dbReference type="EMBL" id="CAEZYI010000110">
    <property type="protein sequence ID" value="CAB4728762.1"/>
    <property type="molecule type" value="Genomic_DNA"/>
</dbReference>
<dbReference type="GO" id="GO:0004731">
    <property type="term" value="F:purine-nucleoside phosphorylase activity"/>
    <property type="evidence" value="ECO:0007669"/>
    <property type="project" value="InterPro"/>
</dbReference>
<evidence type="ECO:0000256" key="3">
    <source>
        <dbReference type="ARBA" id="ARBA00022679"/>
    </source>
</evidence>
<dbReference type="GO" id="GO:0005829">
    <property type="term" value="C:cytosol"/>
    <property type="evidence" value="ECO:0007669"/>
    <property type="project" value="TreeGrafter"/>
</dbReference>
<dbReference type="CDD" id="cd09006">
    <property type="entry name" value="PNP_EcPNPI-like"/>
    <property type="match status" value="1"/>
</dbReference>
<accession>A0A6J6S249</accession>
<dbReference type="SUPFAM" id="SSF53167">
    <property type="entry name" value="Purine and uridine phosphorylases"/>
    <property type="match status" value="1"/>
</dbReference>
<dbReference type="NCBIfam" id="NF004489">
    <property type="entry name" value="PRK05819.1"/>
    <property type="match status" value="1"/>
</dbReference>
<dbReference type="GO" id="GO:0006152">
    <property type="term" value="P:purine nucleoside catabolic process"/>
    <property type="evidence" value="ECO:0007669"/>
    <property type="project" value="TreeGrafter"/>
</dbReference>
<gene>
    <name evidence="5" type="ORF">UFOPK2662_01220</name>
</gene>
<evidence type="ECO:0000256" key="2">
    <source>
        <dbReference type="ARBA" id="ARBA00022676"/>
    </source>
</evidence>